<feature type="domain" description="Lunapark zinc ribbon" evidence="3">
    <location>
        <begin position="200"/>
        <end position="256"/>
    </location>
</feature>
<keyword evidence="1" id="KW-0812">Transmembrane</keyword>
<dbReference type="Pfam" id="PF10058">
    <property type="entry name" value="Zn_ribbon_10"/>
    <property type="match status" value="1"/>
</dbReference>
<keyword evidence="1" id="KW-0479">Metal-binding</keyword>
<feature type="region of interest" description="Disordered" evidence="2">
    <location>
        <begin position="122"/>
        <end position="197"/>
    </location>
</feature>
<gene>
    <name evidence="4" type="ORF">GLX27_003040</name>
</gene>
<dbReference type="EMBL" id="CP046236">
    <property type="protein sequence ID" value="WFD48370.1"/>
    <property type="molecule type" value="Genomic_DNA"/>
</dbReference>
<evidence type="ECO:0000313" key="5">
    <source>
        <dbReference type="Proteomes" id="UP000818624"/>
    </source>
</evidence>
<comment type="domain">
    <text evidence="1">The C4-type zinc finger motif is necessary both for its ER three-way tubular junction localization and formation.</text>
</comment>
<reference evidence="4 5" key="1">
    <citation type="journal article" date="2020" name="Elife">
        <title>Loss of centromere function drives karyotype evolution in closely related Malassezia species.</title>
        <authorList>
            <person name="Sankaranarayanan S.R."/>
            <person name="Ianiri G."/>
            <person name="Coelho M.A."/>
            <person name="Reza M.H."/>
            <person name="Thimmappa B.C."/>
            <person name="Ganguly P."/>
            <person name="Vadnala R.N."/>
            <person name="Sun S."/>
            <person name="Siddharthan R."/>
            <person name="Tellgren-Roth C."/>
            <person name="Dawson T.L."/>
            <person name="Heitman J."/>
            <person name="Sanyal K."/>
        </authorList>
    </citation>
    <scope>NUCLEOTIDE SEQUENCE [LARGE SCALE GENOMIC DNA]</scope>
    <source>
        <strain evidence="4">CBS14141</strain>
    </source>
</reference>
<feature type="transmembrane region" description="Helical" evidence="1">
    <location>
        <begin position="14"/>
        <end position="34"/>
    </location>
</feature>
<dbReference type="InterPro" id="IPR040115">
    <property type="entry name" value="Lnp"/>
</dbReference>
<feature type="compositionally biased region" description="Low complexity" evidence="2">
    <location>
        <begin position="141"/>
        <end position="150"/>
    </location>
</feature>
<feature type="region of interest" description="Disordered" evidence="2">
    <location>
        <begin position="256"/>
        <end position="347"/>
    </location>
</feature>
<comment type="similarity">
    <text evidence="1">Belongs to the lunapark family.</text>
</comment>
<feature type="compositionally biased region" description="Polar residues" evidence="2">
    <location>
        <begin position="302"/>
        <end position="318"/>
    </location>
</feature>
<keyword evidence="1" id="KW-0472">Membrane</keyword>
<evidence type="ECO:0000259" key="3">
    <source>
        <dbReference type="Pfam" id="PF10058"/>
    </source>
</evidence>
<dbReference type="PANTHER" id="PTHR22166:SF12">
    <property type="entry name" value="ENDOPLASMIC RETICULUM JUNCTION FORMATION PROTEIN LUNAPARK"/>
    <property type="match status" value="1"/>
</dbReference>
<keyword evidence="1" id="KW-0256">Endoplasmic reticulum</keyword>
<comment type="subcellular location">
    <subcellularLocation>
        <location evidence="1">Endoplasmic reticulum membrane</location>
        <topology evidence="1">Multi-pass membrane protein</topology>
    </subcellularLocation>
</comment>
<proteinExistence type="inferred from homology"/>
<name>A0ABY8ES05_MALFU</name>
<keyword evidence="1" id="KW-1133">Transmembrane helix</keyword>
<keyword evidence="5" id="KW-1185">Reference proteome</keyword>
<sequence length="347" mass="39122">MDIKARRRRAVSSVLRVILTAWILVLLLLWGYTAVVHNTVDKKWEWYHSFYLVGLVLGTPVMLVLLHRLITLWFRRLEKAQETHLQALRVQRRQKINEIKKATDFEHLRSLLERYDDEASSDLAHTQTSPAAGDDAPSGTSLRSKASSRSLRSKASKDKLSVTHSWESQPSRDDRNKKLAPPITGMPIMGVPSAPPPRGWMDKVADMILGTDPYGASPEDQQYALICRNCFRHNGLVPKNELNEIQYVCPHCNTFNSKRPSSKPKSSPFAPQEEFESSAPTEPTAEAPQPPAEKRSRASLPSEATQLPWQAQSTGVDETQTKRRSARLRATHSPPEKASESMELDEE</sequence>
<dbReference type="InterPro" id="IPR019273">
    <property type="entry name" value="Lunapark_Znf"/>
</dbReference>
<evidence type="ECO:0000256" key="2">
    <source>
        <dbReference type="SAM" id="MobiDB-lite"/>
    </source>
</evidence>
<dbReference type="PANTHER" id="PTHR22166">
    <property type="entry name" value="ENDOPLASMIC RETICULUM JUNCTION FORMATION PROTEIN LUNAPARK"/>
    <property type="match status" value="1"/>
</dbReference>
<evidence type="ECO:0000256" key="1">
    <source>
        <dbReference type="RuleBase" id="RU367073"/>
    </source>
</evidence>
<feature type="compositionally biased region" description="Low complexity" evidence="2">
    <location>
        <begin position="277"/>
        <end position="287"/>
    </location>
</feature>
<feature type="compositionally biased region" description="Low complexity" evidence="2">
    <location>
        <begin position="257"/>
        <end position="268"/>
    </location>
</feature>
<accession>A0ABY8ES05</accession>
<evidence type="ECO:0000313" key="4">
    <source>
        <dbReference type="EMBL" id="WFD48370.1"/>
    </source>
</evidence>
<comment type="function">
    <text evidence="1">Plays a role in determining ER morphology.</text>
</comment>
<keyword evidence="1" id="KW-0863">Zinc-finger</keyword>
<dbReference type="Proteomes" id="UP000818624">
    <property type="component" value="Chromosome 3"/>
</dbReference>
<protein>
    <recommendedName>
        <fullName evidence="1">Endoplasmic reticulum junction formation protein lunapark</fullName>
    </recommendedName>
</protein>
<feature type="transmembrane region" description="Helical" evidence="1">
    <location>
        <begin position="46"/>
        <end position="66"/>
    </location>
</feature>
<organism evidence="4 5">
    <name type="scientific">Malassezia furfur</name>
    <name type="common">Pityriasis versicolor infection agent</name>
    <name type="synonym">Pityrosporum furfur</name>
    <dbReference type="NCBI Taxonomy" id="55194"/>
    <lineage>
        <taxon>Eukaryota</taxon>
        <taxon>Fungi</taxon>
        <taxon>Dikarya</taxon>
        <taxon>Basidiomycota</taxon>
        <taxon>Ustilaginomycotina</taxon>
        <taxon>Malasseziomycetes</taxon>
        <taxon>Malasseziales</taxon>
        <taxon>Malasseziaceae</taxon>
        <taxon>Malassezia</taxon>
    </lineage>
</organism>
<keyword evidence="1" id="KW-0862">Zinc</keyword>